<dbReference type="AlphaFoldDB" id="A0A0G2FMQ7"/>
<reference evidence="1 2" key="2">
    <citation type="submission" date="2015-05" db="EMBL/GenBank/DDBJ databases">
        <authorList>
            <person name="Morales-Cruz A."/>
            <person name="Amrine K.C."/>
            <person name="Cantu D."/>
        </authorList>
    </citation>
    <scope>NUCLEOTIDE SEQUENCE [LARGE SCALE GENOMIC DNA]</scope>
    <source>
        <strain evidence="1">DA912</strain>
    </source>
</reference>
<proteinExistence type="predicted"/>
<dbReference type="OrthoDB" id="17053at2759"/>
<protein>
    <submittedName>
        <fullName evidence="1">Putative rna drb0094 family</fullName>
    </submittedName>
</protein>
<name>A0A0G2FMQ7_9PEZI</name>
<dbReference type="Pfam" id="PF21189">
    <property type="entry name" value="PHA02142"/>
    <property type="match status" value="1"/>
</dbReference>
<gene>
    <name evidence="1" type="ORF">UCDDA912_g04704</name>
</gene>
<keyword evidence="2" id="KW-1185">Reference proteome</keyword>
<comment type="caution">
    <text evidence="1">The sequence shown here is derived from an EMBL/GenBank/DDBJ whole genome shotgun (WGS) entry which is preliminary data.</text>
</comment>
<dbReference type="EMBL" id="LCUC01000166">
    <property type="protein sequence ID" value="KKY35284.1"/>
    <property type="molecule type" value="Genomic_DNA"/>
</dbReference>
<reference evidence="1 2" key="1">
    <citation type="submission" date="2015-05" db="EMBL/GenBank/DDBJ databases">
        <title>Distinctive expansion of gene families associated with plant cell wall degradation and secondary metabolism in the genomes of grapevine trunk pathogens.</title>
        <authorList>
            <person name="Lawrence D.P."/>
            <person name="Travadon R."/>
            <person name="Rolshausen P.E."/>
            <person name="Baumgartner K."/>
        </authorList>
    </citation>
    <scope>NUCLEOTIDE SEQUENCE [LARGE SCALE GENOMIC DNA]</scope>
    <source>
        <strain evidence="1">DA912</strain>
    </source>
</reference>
<dbReference type="Proteomes" id="UP000034680">
    <property type="component" value="Unassembled WGS sequence"/>
</dbReference>
<sequence>MASPQNNQSSLVVAPALERKLVTLRQITQIRRPCRLRFKRMVVVTVADRWDVVIKKREYKVGDHVLFFEVDSFIPATAVKLGRDMRGLLDELDGERGYRVRSRLVCKNESQGYVMAIEDFPYVRHIVDIMKEEYGPEEGLRVASMMAFEGVIGVKKWEAPNGSNTA</sequence>
<evidence type="ECO:0000313" key="1">
    <source>
        <dbReference type="EMBL" id="KKY35284.1"/>
    </source>
</evidence>
<evidence type="ECO:0000313" key="2">
    <source>
        <dbReference type="Proteomes" id="UP000034680"/>
    </source>
</evidence>
<organism evidence="1 2">
    <name type="scientific">Diaporthe ampelina</name>
    <dbReference type="NCBI Taxonomy" id="1214573"/>
    <lineage>
        <taxon>Eukaryota</taxon>
        <taxon>Fungi</taxon>
        <taxon>Dikarya</taxon>
        <taxon>Ascomycota</taxon>
        <taxon>Pezizomycotina</taxon>
        <taxon>Sordariomycetes</taxon>
        <taxon>Sordariomycetidae</taxon>
        <taxon>Diaporthales</taxon>
        <taxon>Diaporthaceae</taxon>
        <taxon>Diaporthe</taxon>
    </lineage>
</organism>
<accession>A0A0G2FMQ7</accession>